<evidence type="ECO:0000256" key="9">
    <source>
        <dbReference type="RuleBase" id="RU003946"/>
    </source>
</evidence>
<feature type="binding site" evidence="8">
    <location>
        <position position="55"/>
    </location>
    <ligand>
        <name>Zn(2+)</name>
        <dbReference type="ChEBI" id="CHEBI:29105"/>
        <label>2</label>
    </ligand>
</feature>
<dbReference type="CDD" id="cd16012">
    <property type="entry name" value="ALP"/>
    <property type="match status" value="1"/>
</dbReference>
<dbReference type="EMBL" id="WTYB01000001">
    <property type="protein sequence ID" value="MXP37854.1"/>
    <property type="molecule type" value="Genomic_DNA"/>
</dbReference>
<dbReference type="RefSeq" id="WP_160759956.1">
    <property type="nucleotide sequence ID" value="NZ_BAAADZ010000002.1"/>
</dbReference>
<proteinExistence type="inferred from homology"/>
<gene>
    <name evidence="10" type="ORF">FHS52_000439</name>
    <name evidence="11" type="ORF">GRI59_04390</name>
</gene>
<keyword evidence="5 8" id="KW-0862">Zinc</keyword>
<feature type="binding site" evidence="8">
    <location>
        <position position="450"/>
    </location>
    <ligand>
        <name>Zn(2+)</name>
        <dbReference type="ChEBI" id="CHEBI:29105"/>
        <label>2</label>
    </ligand>
</feature>
<feature type="binding site" evidence="8">
    <location>
        <position position="166"/>
    </location>
    <ligand>
        <name>Mg(2+)</name>
        <dbReference type="ChEBI" id="CHEBI:18420"/>
    </ligand>
</feature>
<accession>A0A6I4UJ71</accession>
<dbReference type="Proteomes" id="UP000548685">
    <property type="component" value="Unassembled WGS sequence"/>
</dbReference>
<dbReference type="InterPro" id="IPR017850">
    <property type="entry name" value="Alkaline_phosphatase_core_sf"/>
</dbReference>
<evidence type="ECO:0000256" key="8">
    <source>
        <dbReference type="PIRSR" id="PIRSR601952-2"/>
    </source>
</evidence>
<reference evidence="10 13" key="2">
    <citation type="submission" date="2020-08" db="EMBL/GenBank/DDBJ databases">
        <title>Genomic Encyclopedia of Type Strains, Phase IV (KMG-IV): sequencing the most valuable type-strain genomes for metagenomic binning, comparative biology and taxonomic classification.</title>
        <authorList>
            <person name="Goeker M."/>
        </authorList>
    </citation>
    <scope>NUCLEOTIDE SEQUENCE [LARGE SCALE GENOMIC DNA]</scope>
    <source>
        <strain evidence="10 13">DSM 8510</strain>
    </source>
</reference>
<reference evidence="11 12" key="1">
    <citation type="submission" date="2019-12" db="EMBL/GenBank/DDBJ databases">
        <title>Genomic-based taxomic classification of the family Erythrobacteraceae.</title>
        <authorList>
            <person name="Xu L."/>
        </authorList>
    </citation>
    <scope>NUCLEOTIDE SEQUENCE [LARGE SCALE GENOMIC DNA]</scope>
    <source>
        <strain evidence="11 12">JCM 10282</strain>
    </source>
</reference>
<evidence type="ECO:0000256" key="7">
    <source>
        <dbReference type="PIRSR" id="PIRSR601952-1"/>
    </source>
</evidence>
<dbReference type="PANTHER" id="PTHR11596:SF5">
    <property type="entry name" value="ALKALINE PHOSPHATASE"/>
    <property type="match status" value="1"/>
</dbReference>
<dbReference type="GO" id="GO:0004035">
    <property type="term" value="F:alkaline phosphatase activity"/>
    <property type="evidence" value="ECO:0007669"/>
    <property type="project" value="UniProtKB-EC"/>
</dbReference>
<dbReference type="InterPro" id="IPR001952">
    <property type="entry name" value="Alkaline_phosphatase"/>
</dbReference>
<keyword evidence="13" id="KW-1185">Reference proteome</keyword>
<evidence type="ECO:0000256" key="2">
    <source>
        <dbReference type="ARBA" id="ARBA00022553"/>
    </source>
</evidence>
<dbReference type="InterPro" id="IPR018299">
    <property type="entry name" value="Alkaline_phosphatase_AS"/>
</dbReference>
<feature type="binding site" evidence="8">
    <location>
        <position position="321"/>
    </location>
    <ligand>
        <name>Zn(2+)</name>
        <dbReference type="ChEBI" id="CHEBI:29105"/>
        <label>2</label>
    </ligand>
</feature>
<comment type="cofactor">
    <cofactor evidence="8">
        <name>Zn(2+)</name>
        <dbReference type="ChEBI" id="CHEBI:29105"/>
    </cofactor>
    <text evidence="8">Binds 2 Zn(2+) ions.</text>
</comment>
<dbReference type="PANTHER" id="PTHR11596">
    <property type="entry name" value="ALKALINE PHOSPHATASE"/>
    <property type="match status" value="1"/>
</dbReference>
<dbReference type="OrthoDB" id="9794455at2"/>
<keyword evidence="6 8" id="KW-0460">Magnesium</keyword>
<dbReference type="PRINTS" id="PR00113">
    <property type="entry name" value="ALKPHPHTASE"/>
</dbReference>
<keyword evidence="4 10" id="KW-0378">Hydrolase</keyword>
<evidence type="ECO:0000313" key="10">
    <source>
        <dbReference type="EMBL" id="MBB3774496.1"/>
    </source>
</evidence>
<feature type="binding site" evidence="8">
    <location>
        <position position="312"/>
    </location>
    <ligand>
        <name>Mg(2+)</name>
        <dbReference type="ChEBI" id="CHEBI:18420"/>
    </ligand>
</feature>
<feature type="active site" description="Phosphoserine intermediate" evidence="7">
    <location>
        <position position="105"/>
    </location>
</feature>
<dbReference type="SMART" id="SM00098">
    <property type="entry name" value="alkPPc"/>
    <property type="match status" value="1"/>
</dbReference>
<feature type="binding site" evidence="8">
    <location>
        <position position="359"/>
    </location>
    <ligand>
        <name>Zn(2+)</name>
        <dbReference type="ChEBI" id="CHEBI:29105"/>
        <label>2</label>
    </ligand>
</feature>
<organism evidence="11 12">
    <name type="scientific">Erythrobacter ramosus</name>
    <dbReference type="NCBI Taxonomy" id="35811"/>
    <lineage>
        <taxon>Bacteria</taxon>
        <taxon>Pseudomonadati</taxon>
        <taxon>Pseudomonadota</taxon>
        <taxon>Alphaproteobacteria</taxon>
        <taxon>Sphingomonadales</taxon>
        <taxon>Erythrobacteraceae</taxon>
        <taxon>Erythrobacter/Porphyrobacter group</taxon>
        <taxon>Erythrobacter</taxon>
    </lineage>
</organism>
<dbReference type="Pfam" id="PF00245">
    <property type="entry name" value="Alk_phosphatase"/>
    <property type="match status" value="1"/>
</dbReference>
<evidence type="ECO:0000256" key="5">
    <source>
        <dbReference type="ARBA" id="ARBA00022833"/>
    </source>
</evidence>
<dbReference type="SUPFAM" id="SSF53649">
    <property type="entry name" value="Alkaline phosphatase-like"/>
    <property type="match status" value="1"/>
</dbReference>
<evidence type="ECO:0000256" key="3">
    <source>
        <dbReference type="ARBA" id="ARBA00022723"/>
    </source>
</evidence>
<name>A0A6I4UJ71_9SPHN</name>
<dbReference type="EMBL" id="JACICE010000001">
    <property type="protein sequence ID" value="MBB3774496.1"/>
    <property type="molecule type" value="Genomic_DNA"/>
</dbReference>
<dbReference type="Gene3D" id="3.40.720.10">
    <property type="entry name" value="Alkaline Phosphatase, subunit A"/>
    <property type="match status" value="1"/>
</dbReference>
<dbReference type="Proteomes" id="UP000430021">
    <property type="component" value="Unassembled WGS sequence"/>
</dbReference>
<sequence>MTTSRAMIALLAAALPLGGCVTTINTSGMSDARPAPMAEAAAPKQAKNVILFIGDGMGISTITATRIYEGQKRGETGEENRLSFEKFDNLALVKTYNTNAQVPDSAGTATAMHSGTKTRIGVLGIGPDAEKGVCKDALANPLPLLGEEVKQRGLALGIVTTTRLTHATPASVYSRSADRDWEADSNIPADQQGQGCKDIAQQLADAKFDVALGGGTSVFYGKDKERSGRRIDAGADLPSAWAAANGGTVVKTAAELAAAPMDKPVLGLFNPGHLTFMADRKADSPEPTLTDMTAQAIARLKADPDGFYLMVEGGRIDHAHHAGQAGYALEEAVEFARAVQYAVDNTDPAETLIMVTADHSHVFTISGYPKRGNDILGLVVPPAGRGEDGGDGATPVAAIDGKPYTTLGYANGPGGLNVDEDGDGEHARPMPDTGIKARQQALVPLGSETHGGEDVALFATGPGANRVRGVIEQNVIYAIIRKALGWED</sequence>
<evidence type="ECO:0000313" key="11">
    <source>
        <dbReference type="EMBL" id="MXP37854.1"/>
    </source>
</evidence>
<dbReference type="EC" id="3.1.3.1" evidence="10"/>
<evidence type="ECO:0000313" key="13">
    <source>
        <dbReference type="Proteomes" id="UP000548685"/>
    </source>
</evidence>
<comment type="similarity">
    <text evidence="1 9">Belongs to the alkaline phosphatase family.</text>
</comment>
<dbReference type="PROSITE" id="PS00123">
    <property type="entry name" value="ALKALINE_PHOSPHATASE"/>
    <property type="match status" value="1"/>
</dbReference>
<protein>
    <submittedName>
        <fullName evidence="11">Alkaline phosphatase</fullName>
        <ecNumber evidence="10">3.1.3.1</ecNumber>
    </submittedName>
</protein>
<evidence type="ECO:0000256" key="1">
    <source>
        <dbReference type="ARBA" id="ARBA00005984"/>
    </source>
</evidence>
<comment type="caution">
    <text evidence="11">The sequence shown here is derived from an EMBL/GenBank/DDBJ whole genome shotgun (WGS) entry which is preliminary data.</text>
</comment>
<evidence type="ECO:0000256" key="6">
    <source>
        <dbReference type="ARBA" id="ARBA00022842"/>
    </source>
</evidence>
<feature type="binding site" evidence="8">
    <location>
        <position position="317"/>
    </location>
    <ligand>
        <name>Zn(2+)</name>
        <dbReference type="ChEBI" id="CHEBI:29105"/>
        <label>2</label>
    </ligand>
</feature>
<feature type="binding site" evidence="8">
    <location>
        <position position="55"/>
    </location>
    <ligand>
        <name>Mg(2+)</name>
        <dbReference type="ChEBI" id="CHEBI:18420"/>
    </ligand>
</feature>
<evidence type="ECO:0000313" key="12">
    <source>
        <dbReference type="Proteomes" id="UP000430021"/>
    </source>
</evidence>
<comment type="cofactor">
    <cofactor evidence="8">
        <name>Mg(2+)</name>
        <dbReference type="ChEBI" id="CHEBI:18420"/>
    </cofactor>
    <text evidence="8">Binds 1 Mg(2+) ion.</text>
</comment>
<evidence type="ECO:0000256" key="4">
    <source>
        <dbReference type="ARBA" id="ARBA00022801"/>
    </source>
</evidence>
<dbReference type="AlphaFoldDB" id="A0A6I4UJ71"/>
<feature type="binding site" evidence="8">
    <location>
        <position position="358"/>
    </location>
    <ligand>
        <name>Zn(2+)</name>
        <dbReference type="ChEBI" id="CHEBI:29105"/>
        <label>2</label>
    </ligand>
</feature>
<dbReference type="GO" id="GO:0046872">
    <property type="term" value="F:metal ion binding"/>
    <property type="evidence" value="ECO:0007669"/>
    <property type="project" value="UniProtKB-KW"/>
</dbReference>
<keyword evidence="2" id="KW-0597">Phosphoprotein</keyword>
<keyword evidence="3 8" id="KW-0479">Metal-binding</keyword>
<feature type="binding site" evidence="8">
    <location>
        <position position="168"/>
    </location>
    <ligand>
        <name>Mg(2+)</name>
        <dbReference type="ChEBI" id="CHEBI:18420"/>
    </ligand>
</feature>